<accession>A0A284QSB0</accession>
<dbReference type="EMBL" id="FUEG01000002">
    <property type="protein sequence ID" value="SJK99360.1"/>
    <property type="molecule type" value="Genomic_DNA"/>
</dbReference>
<proteinExistence type="predicted"/>
<organism evidence="1 2">
    <name type="scientific">Armillaria ostoyae</name>
    <name type="common">Armillaria root rot fungus</name>
    <dbReference type="NCBI Taxonomy" id="47428"/>
    <lineage>
        <taxon>Eukaryota</taxon>
        <taxon>Fungi</taxon>
        <taxon>Dikarya</taxon>
        <taxon>Basidiomycota</taxon>
        <taxon>Agaricomycotina</taxon>
        <taxon>Agaricomycetes</taxon>
        <taxon>Agaricomycetidae</taxon>
        <taxon>Agaricales</taxon>
        <taxon>Marasmiineae</taxon>
        <taxon>Physalacriaceae</taxon>
        <taxon>Armillaria</taxon>
    </lineage>
</organism>
<dbReference type="Proteomes" id="UP000219338">
    <property type="component" value="Unassembled WGS sequence"/>
</dbReference>
<evidence type="ECO:0000313" key="1">
    <source>
        <dbReference type="EMBL" id="SJK99360.1"/>
    </source>
</evidence>
<keyword evidence="2" id="KW-1185">Reference proteome</keyword>
<dbReference type="AlphaFoldDB" id="A0A284QSB0"/>
<gene>
    <name evidence="1" type="ORF">ARMOST_02655</name>
</gene>
<name>A0A284QSB0_ARMOS</name>
<sequence>MAVKLWVAGDIERGSLRGQMVTTTTTYQIRTKKRFPGRFITQFLQAARIVLIQPRIRQCISQKLRSPLVTSAATMNCQGANWNAGIKTGGTACTTNHNASSFGYQKYNGEQPRPEQECLHPASPTFSLISPCVCIRR</sequence>
<reference evidence="2" key="1">
    <citation type="journal article" date="2017" name="Nat. Ecol. Evol.">
        <title>Genome expansion and lineage-specific genetic innovations in the forest pathogenic fungi Armillaria.</title>
        <authorList>
            <person name="Sipos G."/>
            <person name="Prasanna A.N."/>
            <person name="Walter M.C."/>
            <person name="O'Connor E."/>
            <person name="Balint B."/>
            <person name="Krizsan K."/>
            <person name="Kiss B."/>
            <person name="Hess J."/>
            <person name="Varga T."/>
            <person name="Slot J."/>
            <person name="Riley R."/>
            <person name="Boka B."/>
            <person name="Rigling D."/>
            <person name="Barry K."/>
            <person name="Lee J."/>
            <person name="Mihaltcheva S."/>
            <person name="LaButti K."/>
            <person name="Lipzen A."/>
            <person name="Waldron R."/>
            <person name="Moloney N.M."/>
            <person name="Sperisen C."/>
            <person name="Kredics L."/>
            <person name="Vagvoelgyi C."/>
            <person name="Patrignani A."/>
            <person name="Fitzpatrick D."/>
            <person name="Nagy I."/>
            <person name="Doyle S."/>
            <person name="Anderson J.B."/>
            <person name="Grigoriev I.V."/>
            <person name="Gueldener U."/>
            <person name="Muensterkoetter M."/>
            <person name="Nagy L.G."/>
        </authorList>
    </citation>
    <scope>NUCLEOTIDE SEQUENCE [LARGE SCALE GENOMIC DNA]</scope>
    <source>
        <strain evidence="2">C18/9</strain>
    </source>
</reference>
<evidence type="ECO:0000313" key="2">
    <source>
        <dbReference type="Proteomes" id="UP000219338"/>
    </source>
</evidence>
<protein>
    <submittedName>
        <fullName evidence="1">Uncharacterized protein</fullName>
    </submittedName>
</protein>